<dbReference type="InterPro" id="IPR004791">
    <property type="entry name" value="UvrC"/>
</dbReference>
<dbReference type="Gene3D" id="1.10.150.20">
    <property type="entry name" value="5' to 3' exonuclease, C-terminal subdomain"/>
    <property type="match status" value="1"/>
</dbReference>
<keyword evidence="6 7" id="KW-0742">SOS response</keyword>
<dbReference type="InterPro" id="IPR001162">
    <property type="entry name" value="UvrC_RNase_H_dom"/>
</dbReference>
<dbReference type="Gene3D" id="4.10.860.10">
    <property type="entry name" value="UVR domain"/>
    <property type="match status" value="1"/>
</dbReference>
<proteinExistence type="inferred from homology"/>
<dbReference type="GO" id="GO:0003677">
    <property type="term" value="F:DNA binding"/>
    <property type="evidence" value="ECO:0007669"/>
    <property type="project" value="UniProtKB-UniRule"/>
</dbReference>
<dbReference type="GO" id="GO:0009381">
    <property type="term" value="F:excinuclease ABC activity"/>
    <property type="evidence" value="ECO:0007669"/>
    <property type="project" value="UniProtKB-UniRule"/>
</dbReference>
<dbReference type="SUPFAM" id="SSF46600">
    <property type="entry name" value="C-terminal UvrC-binding domain of UvrB"/>
    <property type="match status" value="1"/>
</dbReference>
<dbReference type="Gene3D" id="3.30.420.340">
    <property type="entry name" value="UvrC, RNAse H endonuclease domain"/>
    <property type="match status" value="1"/>
</dbReference>
<dbReference type="InterPro" id="IPR047296">
    <property type="entry name" value="GIY-YIG_UvrC_Cho"/>
</dbReference>
<keyword evidence="4 7" id="KW-0267">Excision nuclease</keyword>
<dbReference type="InterPro" id="IPR038476">
    <property type="entry name" value="UvrC_RNase_H_dom_sf"/>
</dbReference>
<evidence type="ECO:0000259" key="10">
    <source>
        <dbReference type="PROSITE" id="PS50164"/>
    </source>
</evidence>
<keyword evidence="5 7" id="KW-0234">DNA repair</keyword>
<dbReference type="InterPro" id="IPR010994">
    <property type="entry name" value="RuvA_2-like"/>
</dbReference>
<feature type="domain" description="UVR" evidence="9">
    <location>
        <begin position="211"/>
        <end position="246"/>
    </location>
</feature>
<evidence type="ECO:0000256" key="4">
    <source>
        <dbReference type="ARBA" id="ARBA00022881"/>
    </source>
</evidence>
<dbReference type="PANTHER" id="PTHR30562:SF1">
    <property type="entry name" value="UVRABC SYSTEM PROTEIN C"/>
    <property type="match status" value="1"/>
</dbReference>
<dbReference type="GO" id="GO:0006289">
    <property type="term" value="P:nucleotide-excision repair"/>
    <property type="evidence" value="ECO:0007669"/>
    <property type="project" value="UniProtKB-UniRule"/>
</dbReference>
<comment type="subcellular location">
    <subcellularLocation>
        <location evidence="7">Cytoplasm</location>
    </subcellularLocation>
</comment>
<dbReference type="PROSITE" id="PS50151">
    <property type="entry name" value="UVR"/>
    <property type="match status" value="1"/>
</dbReference>
<feature type="coiled-coil region" evidence="8">
    <location>
        <begin position="214"/>
        <end position="253"/>
    </location>
</feature>
<evidence type="ECO:0000313" key="13">
    <source>
        <dbReference type="Proteomes" id="UP000076623"/>
    </source>
</evidence>
<dbReference type="FunFam" id="3.40.1440.10:FF:000001">
    <property type="entry name" value="UvrABC system protein C"/>
    <property type="match status" value="1"/>
</dbReference>
<evidence type="ECO:0000313" key="12">
    <source>
        <dbReference type="EMBL" id="ANC79421.1"/>
    </source>
</evidence>
<evidence type="ECO:0000259" key="11">
    <source>
        <dbReference type="PROSITE" id="PS50165"/>
    </source>
</evidence>
<dbReference type="EMBL" id="CP015378">
    <property type="protein sequence ID" value="ANC79421.1"/>
    <property type="molecule type" value="Genomic_DNA"/>
</dbReference>
<dbReference type="SUPFAM" id="SSF82771">
    <property type="entry name" value="GIY-YIG endonuclease"/>
    <property type="match status" value="1"/>
</dbReference>
<feature type="domain" description="GIY-YIG" evidence="10">
    <location>
        <begin position="29"/>
        <end position="106"/>
    </location>
</feature>
<dbReference type="Proteomes" id="UP000076623">
    <property type="component" value="Chromosome"/>
</dbReference>
<dbReference type="NCBIfam" id="NF001824">
    <property type="entry name" value="PRK00558.1-5"/>
    <property type="match status" value="1"/>
</dbReference>
<keyword evidence="3 7" id="KW-0228">DNA excision</keyword>
<dbReference type="AlphaFoldDB" id="A0A160IS60"/>
<sequence length="607" mass="69534">MIVEKTAESEGGKKLTSISVKQKLMLLPDQPGCYLMKNEFGKVIYVGKAKVLKNRVKSYFSGTHDGKTQRLVSEIRDFEYIVTSTEMEALVLEMNLIKKHDPRYNVMLKDDKSYPYLKITAEKQPRLLYIRKIKKDGGKYFGPFVNAYAAQETKKLLDRIFPLRKCDTMPKRVCLYYHIGQCLGPCVYDVSEQENKKMVDGIVKFLNGGYQDVKNELSEKMLEASEALNFERAKELRDQIQHIEAVMEKQKMMTADLVDRDVFGYHFDKGWMCVQVFFIRQGKVIARDISVFPFYGEANEDLLTFIGQFYLQKNHLLPKEILLPQEVDANLVSELLQVKVLQPKKGQKKELVELATKNASLALHEKFALIEQDEARTIKAVENLGERIGIAAPYRIEAFDNSNIHGTDPVSAMVVFVDGKPYKKDYRKYKIKSVEGPDDYASMKEVVRRRYTRVLREEGELPSLILIDGGKGQISAAQDVLENELNLFIPVAGLSKDEKHRTSQLWIGDPPEIIHLARNSQEFYLLQRIQDEVHRFAISFHRKVRSKSMFESTLDSIAGIGDKRKKMLLRHFGSLKKLKEASVDEIQAAGVPKPVAELIEKAFLSNE</sequence>
<evidence type="ECO:0000256" key="3">
    <source>
        <dbReference type="ARBA" id="ARBA00022769"/>
    </source>
</evidence>
<keyword evidence="8" id="KW-0175">Coiled coil</keyword>
<dbReference type="PROSITE" id="PS50165">
    <property type="entry name" value="UVRC"/>
    <property type="match status" value="1"/>
</dbReference>
<dbReference type="NCBIfam" id="TIGR00194">
    <property type="entry name" value="uvrC"/>
    <property type="match status" value="1"/>
</dbReference>
<dbReference type="STRING" id="1221500.ABE65_015260"/>
<dbReference type="InterPro" id="IPR000305">
    <property type="entry name" value="GIY-YIG_endonuc"/>
</dbReference>
<dbReference type="Pfam" id="PF22920">
    <property type="entry name" value="UvrC_RNaseH"/>
    <property type="match status" value="1"/>
</dbReference>
<keyword evidence="2 7" id="KW-0227">DNA damage</keyword>
<evidence type="ECO:0000259" key="9">
    <source>
        <dbReference type="PROSITE" id="PS50151"/>
    </source>
</evidence>
<dbReference type="KEGG" id="fpn:ABE65_015260"/>
<dbReference type="FunFam" id="1.10.150.20:FF:000005">
    <property type="entry name" value="UvrABC system protein C"/>
    <property type="match status" value="1"/>
</dbReference>
<dbReference type="GO" id="GO:0005737">
    <property type="term" value="C:cytoplasm"/>
    <property type="evidence" value="ECO:0007669"/>
    <property type="project" value="UniProtKB-SubCell"/>
</dbReference>
<evidence type="ECO:0000256" key="7">
    <source>
        <dbReference type="HAMAP-Rule" id="MF_00203"/>
    </source>
</evidence>
<evidence type="ECO:0000256" key="8">
    <source>
        <dbReference type="SAM" id="Coils"/>
    </source>
</evidence>
<dbReference type="Pfam" id="PF01541">
    <property type="entry name" value="GIY-YIG"/>
    <property type="match status" value="1"/>
</dbReference>
<dbReference type="InterPro" id="IPR001943">
    <property type="entry name" value="UVR_dom"/>
</dbReference>
<evidence type="ECO:0000256" key="6">
    <source>
        <dbReference type="ARBA" id="ARBA00023236"/>
    </source>
</evidence>
<dbReference type="Pfam" id="PF02151">
    <property type="entry name" value="UVR"/>
    <property type="match status" value="1"/>
</dbReference>
<keyword evidence="13" id="KW-1185">Reference proteome</keyword>
<dbReference type="Pfam" id="PF08459">
    <property type="entry name" value="UvrC_RNaseH_dom"/>
    <property type="match status" value="1"/>
</dbReference>
<dbReference type="FunFam" id="4.10.860.10:FF:000002">
    <property type="entry name" value="UvrABC system protein C"/>
    <property type="match status" value="1"/>
</dbReference>
<reference evidence="12 13" key="1">
    <citation type="submission" date="2016-04" db="EMBL/GenBank/DDBJ databases">
        <title>Complete genome sequence of Fictibacillus phosphorivorans G25-29, a strain toxic to nematodes.</title>
        <authorList>
            <person name="Zheng Z."/>
        </authorList>
    </citation>
    <scope>NUCLEOTIDE SEQUENCE [LARGE SCALE GENOMIC DNA]</scope>
    <source>
        <strain evidence="12 13">G25-29</strain>
    </source>
</reference>
<dbReference type="InterPro" id="IPR036876">
    <property type="entry name" value="UVR_dom_sf"/>
</dbReference>
<feature type="domain" description="UvrC family homology region profile" evidence="11">
    <location>
        <begin position="262"/>
        <end position="481"/>
    </location>
</feature>
<dbReference type="Gene3D" id="3.40.1440.10">
    <property type="entry name" value="GIY-YIG endonuclease"/>
    <property type="match status" value="1"/>
</dbReference>
<comment type="similarity">
    <text evidence="7">Belongs to the UvrC family.</text>
</comment>
<comment type="subunit">
    <text evidence="7">Interacts with UvrB in an incision complex.</text>
</comment>
<evidence type="ECO:0000256" key="1">
    <source>
        <dbReference type="ARBA" id="ARBA00022490"/>
    </source>
</evidence>
<dbReference type="InterPro" id="IPR035901">
    <property type="entry name" value="GIY-YIG_endonuc_sf"/>
</dbReference>
<dbReference type="PANTHER" id="PTHR30562">
    <property type="entry name" value="UVRC/OXIDOREDUCTASE"/>
    <property type="match status" value="1"/>
</dbReference>
<dbReference type="SUPFAM" id="SSF47781">
    <property type="entry name" value="RuvA domain 2-like"/>
    <property type="match status" value="1"/>
</dbReference>
<dbReference type="GO" id="GO:0009432">
    <property type="term" value="P:SOS response"/>
    <property type="evidence" value="ECO:0007669"/>
    <property type="project" value="UniProtKB-UniRule"/>
</dbReference>
<dbReference type="HAMAP" id="MF_00203">
    <property type="entry name" value="UvrC"/>
    <property type="match status" value="1"/>
</dbReference>
<dbReference type="CDD" id="cd10434">
    <property type="entry name" value="GIY-YIG_UvrC_Cho"/>
    <property type="match status" value="1"/>
</dbReference>
<protein>
    <recommendedName>
        <fullName evidence="7">UvrABC system protein C</fullName>
        <shortName evidence="7">Protein UvrC</shortName>
    </recommendedName>
    <alternativeName>
        <fullName evidence="7">Excinuclease ABC subunit C</fullName>
    </alternativeName>
</protein>
<dbReference type="SMART" id="SM00465">
    <property type="entry name" value="GIYc"/>
    <property type="match status" value="1"/>
</dbReference>
<dbReference type="InterPro" id="IPR050066">
    <property type="entry name" value="UvrABC_protein_C"/>
</dbReference>
<gene>
    <name evidence="7" type="primary">uvrC</name>
    <name evidence="12" type="ORF">ABE65_015260</name>
</gene>
<evidence type="ECO:0000256" key="2">
    <source>
        <dbReference type="ARBA" id="ARBA00022763"/>
    </source>
</evidence>
<dbReference type="GO" id="GO:0009380">
    <property type="term" value="C:excinuclease repair complex"/>
    <property type="evidence" value="ECO:0007669"/>
    <property type="project" value="InterPro"/>
</dbReference>
<evidence type="ECO:0000256" key="5">
    <source>
        <dbReference type="ARBA" id="ARBA00023204"/>
    </source>
</evidence>
<dbReference type="PROSITE" id="PS50164">
    <property type="entry name" value="GIY_YIG"/>
    <property type="match status" value="1"/>
</dbReference>
<dbReference type="FunFam" id="3.30.420.340:FF:000002">
    <property type="entry name" value="UvrABC system protein C"/>
    <property type="match status" value="1"/>
</dbReference>
<name>A0A160IS60_9BACL</name>
<accession>A0A160IS60</accession>
<dbReference type="Pfam" id="PF14520">
    <property type="entry name" value="HHH_5"/>
    <property type="match status" value="1"/>
</dbReference>
<organism evidence="12 13">
    <name type="scientific">Fictibacillus phosphorivorans</name>
    <dbReference type="NCBI Taxonomy" id="1221500"/>
    <lineage>
        <taxon>Bacteria</taxon>
        <taxon>Bacillati</taxon>
        <taxon>Bacillota</taxon>
        <taxon>Bacilli</taxon>
        <taxon>Bacillales</taxon>
        <taxon>Fictibacillaceae</taxon>
        <taxon>Fictibacillus</taxon>
    </lineage>
</organism>
<comment type="function">
    <text evidence="7">The UvrABC repair system catalyzes the recognition and processing of DNA lesions. UvrC both incises the 5' and 3' sides of the lesion. The N-terminal half is responsible for the 3' incision and the C-terminal half is responsible for the 5' incision.</text>
</comment>
<keyword evidence="1 7" id="KW-0963">Cytoplasm</keyword>